<accession>A0A5B7GK60</accession>
<sequence>MSVFCCWRACSELSGQQGVDSPYSMESGPEVTILQQQFWGHIMFSPRTAPHLWLWVIPFSGISGGMTDSITSLHPFGVL</sequence>
<gene>
    <name evidence="1" type="ORF">E2C01_053380</name>
</gene>
<proteinExistence type="predicted"/>
<dbReference type="Proteomes" id="UP000324222">
    <property type="component" value="Unassembled WGS sequence"/>
</dbReference>
<keyword evidence="2" id="KW-1185">Reference proteome</keyword>
<organism evidence="1 2">
    <name type="scientific">Portunus trituberculatus</name>
    <name type="common">Swimming crab</name>
    <name type="synonym">Neptunus trituberculatus</name>
    <dbReference type="NCBI Taxonomy" id="210409"/>
    <lineage>
        <taxon>Eukaryota</taxon>
        <taxon>Metazoa</taxon>
        <taxon>Ecdysozoa</taxon>
        <taxon>Arthropoda</taxon>
        <taxon>Crustacea</taxon>
        <taxon>Multicrustacea</taxon>
        <taxon>Malacostraca</taxon>
        <taxon>Eumalacostraca</taxon>
        <taxon>Eucarida</taxon>
        <taxon>Decapoda</taxon>
        <taxon>Pleocyemata</taxon>
        <taxon>Brachyura</taxon>
        <taxon>Eubrachyura</taxon>
        <taxon>Portunoidea</taxon>
        <taxon>Portunidae</taxon>
        <taxon>Portuninae</taxon>
        <taxon>Portunus</taxon>
    </lineage>
</organism>
<dbReference type="EMBL" id="VSRR010016496">
    <property type="protein sequence ID" value="MPC59362.1"/>
    <property type="molecule type" value="Genomic_DNA"/>
</dbReference>
<name>A0A5B7GK60_PORTR</name>
<reference evidence="1 2" key="1">
    <citation type="submission" date="2019-05" db="EMBL/GenBank/DDBJ databases">
        <title>Another draft genome of Portunus trituberculatus and its Hox gene families provides insights of decapod evolution.</title>
        <authorList>
            <person name="Jeong J.-H."/>
            <person name="Song I."/>
            <person name="Kim S."/>
            <person name="Choi T."/>
            <person name="Kim D."/>
            <person name="Ryu S."/>
            <person name="Kim W."/>
        </authorList>
    </citation>
    <scope>NUCLEOTIDE SEQUENCE [LARGE SCALE GENOMIC DNA]</scope>
    <source>
        <tissue evidence="1">Muscle</tissue>
    </source>
</reference>
<evidence type="ECO:0000313" key="1">
    <source>
        <dbReference type="EMBL" id="MPC59362.1"/>
    </source>
</evidence>
<comment type="caution">
    <text evidence="1">The sequence shown here is derived from an EMBL/GenBank/DDBJ whole genome shotgun (WGS) entry which is preliminary data.</text>
</comment>
<evidence type="ECO:0000313" key="2">
    <source>
        <dbReference type="Proteomes" id="UP000324222"/>
    </source>
</evidence>
<protein>
    <submittedName>
        <fullName evidence="1">Uncharacterized protein</fullName>
    </submittedName>
</protein>
<dbReference type="AlphaFoldDB" id="A0A5B7GK60"/>